<gene>
    <name evidence="3" type="ORF">NCTC8184_00023</name>
    <name evidence="4" type="ORF">NCTC8184_00914</name>
    <name evidence="1" type="ORF">NCTC9828_00015</name>
    <name evidence="2" type="ORF">NCTC9828_00848</name>
</gene>
<evidence type="ECO:0000313" key="3">
    <source>
        <dbReference type="EMBL" id="VED64055.1"/>
    </source>
</evidence>
<organism evidence="3 6">
    <name type="scientific">Streptococcus agalactiae</name>
    <dbReference type="NCBI Taxonomy" id="1311"/>
    <lineage>
        <taxon>Bacteria</taxon>
        <taxon>Bacillati</taxon>
        <taxon>Bacillota</taxon>
        <taxon>Bacilli</taxon>
        <taxon>Lactobacillales</taxon>
        <taxon>Streptococcaceae</taxon>
        <taxon>Streptococcus</taxon>
    </lineage>
</organism>
<accession>A0A380IZV1</accession>
<evidence type="ECO:0000313" key="5">
    <source>
        <dbReference type="Proteomes" id="UP000255140"/>
    </source>
</evidence>
<protein>
    <submittedName>
        <fullName evidence="3">Uncharacterized protein</fullName>
    </submittedName>
</protein>
<evidence type="ECO:0000313" key="6">
    <source>
        <dbReference type="Proteomes" id="UP000268870"/>
    </source>
</evidence>
<evidence type="ECO:0000313" key="2">
    <source>
        <dbReference type="EMBL" id="SUN28486.1"/>
    </source>
</evidence>
<evidence type="ECO:0000313" key="4">
    <source>
        <dbReference type="EMBL" id="VED64879.1"/>
    </source>
</evidence>
<reference evidence="1 5" key="1">
    <citation type="submission" date="2018-06" db="EMBL/GenBank/DDBJ databases">
        <authorList>
            <consortium name="Pathogen Informatics"/>
            <person name="Doyle S."/>
        </authorList>
    </citation>
    <scope>NUCLEOTIDE SEQUENCE [LARGE SCALE GENOMIC DNA]</scope>
    <source>
        <strain evidence="1 5">NCTC9828</strain>
    </source>
</reference>
<dbReference type="EMBL" id="UHEW01000002">
    <property type="protein sequence ID" value="SUN25610.1"/>
    <property type="molecule type" value="Genomic_DNA"/>
</dbReference>
<dbReference type="EMBL" id="LR134265">
    <property type="protein sequence ID" value="VED64879.1"/>
    <property type="molecule type" value="Genomic_DNA"/>
</dbReference>
<name>A0A380IZV1_STRAG</name>
<sequence>MGTVNIQVEIDPEAYVTGLEHAKETKLMPEELLEGENNG</sequence>
<dbReference type="EMBL" id="UHEW01000005">
    <property type="protein sequence ID" value="SUN28486.1"/>
    <property type="molecule type" value="Genomic_DNA"/>
</dbReference>
<dbReference type="Proteomes" id="UP000255140">
    <property type="component" value="Unassembled WGS sequence"/>
</dbReference>
<dbReference type="AlphaFoldDB" id="A0A380IZV1"/>
<dbReference type="Proteomes" id="UP000268870">
    <property type="component" value="Chromosome"/>
</dbReference>
<dbReference type="EMBL" id="LR134265">
    <property type="protein sequence ID" value="VED64055.1"/>
    <property type="molecule type" value="Genomic_DNA"/>
</dbReference>
<evidence type="ECO:0000313" key="1">
    <source>
        <dbReference type="EMBL" id="SUN25610.1"/>
    </source>
</evidence>
<proteinExistence type="predicted"/>
<reference evidence="3 6" key="2">
    <citation type="submission" date="2018-12" db="EMBL/GenBank/DDBJ databases">
        <authorList>
            <consortium name="Pathogen Informatics"/>
        </authorList>
    </citation>
    <scope>NUCLEOTIDE SEQUENCE [LARGE SCALE GENOMIC DNA]</scope>
    <source>
        <strain evidence="3 6">NCTC8184</strain>
    </source>
</reference>